<dbReference type="AlphaFoldDB" id="A0A1B7MT18"/>
<dbReference type="PANTHER" id="PTHR11200">
    <property type="entry name" value="INOSITOL 5-PHOSPHATASE"/>
    <property type="match status" value="1"/>
</dbReference>
<name>A0A1B7MT18_9AGAM</name>
<feature type="compositionally biased region" description="Acidic residues" evidence="1">
    <location>
        <begin position="148"/>
        <end position="158"/>
    </location>
</feature>
<feature type="compositionally biased region" description="Low complexity" evidence="1">
    <location>
        <begin position="8"/>
        <end position="36"/>
    </location>
</feature>
<protein>
    <submittedName>
        <fullName evidence="3">DNase I-like protein</fullName>
    </submittedName>
</protein>
<dbReference type="SUPFAM" id="SSF56219">
    <property type="entry name" value="DNase I-like"/>
    <property type="match status" value="1"/>
</dbReference>
<accession>A0A1B7MT18</accession>
<dbReference type="InterPro" id="IPR011047">
    <property type="entry name" value="Quinoprotein_ADH-like_sf"/>
</dbReference>
<reference evidence="3 4" key="1">
    <citation type="submission" date="2016-06" db="EMBL/GenBank/DDBJ databases">
        <title>Comparative genomics of the ectomycorrhizal sister species Rhizopogon vinicolor and Rhizopogon vesiculosus (Basidiomycota: Boletales) reveals a divergence of the mating type B locus.</title>
        <authorList>
            <consortium name="DOE Joint Genome Institute"/>
            <person name="Mujic A.B."/>
            <person name="Kuo A."/>
            <person name="Tritt A."/>
            <person name="Lipzen A."/>
            <person name="Chen C."/>
            <person name="Johnson J."/>
            <person name="Sharma A."/>
            <person name="Barry K."/>
            <person name="Grigoriev I.V."/>
            <person name="Spatafora J.W."/>
        </authorList>
    </citation>
    <scope>NUCLEOTIDE SEQUENCE [LARGE SCALE GENOMIC DNA]</scope>
    <source>
        <strain evidence="3 4">AM-OR11-026</strain>
    </source>
</reference>
<dbReference type="Pfam" id="PF22669">
    <property type="entry name" value="Exo_endo_phos2"/>
    <property type="match status" value="1"/>
</dbReference>
<dbReference type="GO" id="GO:0004439">
    <property type="term" value="F:phosphatidylinositol-4,5-bisphosphate 5-phosphatase activity"/>
    <property type="evidence" value="ECO:0007669"/>
    <property type="project" value="TreeGrafter"/>
</dbReference>
<dbReference type="Proteomes" id="UP000092154">
    <property type="component" value="Unassembled WGS sequence"/>
</dbReference>
<dbReference type="InterPro" id="IPR000300">
    <property type="entry name" value="IPPc"/>
</dbReference>
<evidence type="ECO:0000313" key="3">
    <source>
        <dbReference type="EMBL" id="OAX35753.1"/>
    </source>
</evidence>
<dbReference type="GO" id="GO:0046856">
    <property type="term" value="P:phosphatidylinositol dephosphorylation"/>
    <property type="evidence" value="ECO:0007669"/>
    <property type="project" value="InterPro"/>
</dbReference>
<dbReference type="OrthoDB" id="2248459at2759"/>
<dbReference type="SMART" id="SM00128">
    <property type="entry name" value="IPPc"/>
    <property type="match status" value="1"/>
</dbReference>
<evidence type="ECO:0000259" key="2">
    <source>
        <dbReference type="SMART" id="SM00128"/>
    </source>
</evidence>
<gene>
    <name evidence="3" type="ORF">K503DRAFT_696430</name>
</gene>
<keyword evidence="4" id="KW-1185">Reference proteome</keyword>
<evidence type="ECO:0000313" key="4">
    <source>
        <dbReference type="Proteomes" id="UP000092154"/>
    </source>
</evidence>
<dbReference type="Gene3D" id="3.60.10.10">
    <property type="entry name" value="Endonuclease/exonuclease/phosphatase"/>
    <property type="match status" value="1"/>
</dbReference>
<feature type="region of interest" description="Disordered" evidence="1">
    <location>
        <begin position="1"/>
        <end position="179"/>
    </location>
</feature>
<feature type="compositionally biased region" description="Low complexity" evidence="1">
    <location>
        <begin position="46"/>
        <end position="68"/>
    </location>
</feature>
<feature type="domain" description="Inositol polyphosphate-related phosphatase" evidence="2">
    <location>
        <begin position="529"/>
        <end position="872"/>
    </location>
</feature>
<proteinExistence type="predicted"/>
<dbReference type="InParanoid" id="A0A1B7MT18"/>
<evidence type="ECO:0000256" key="1">
    <source>
        <dbReference type="SAM" id="MobiDB-lite"/>
    </source>
</evidence>
<dbReference type="STRING" id="1314800.A0A1B7MT18"/>
<dbReference type="EMBL" id="KV448471">
    <property type="protein sequence ID" value="OAX35753.1"/>
    <property type="molecule type" value="Genomic_DNA"/>
</dbReference>
<dbReference type="InterPro" id="IPR046985">
    <property type="entry name" value="IP5"/>
</dbReference>
<sequence length="908" mass="98937">MGGHTRSYSDSISSSNESVDGTLSPSKPKTPSRPSLTVPPPPPPRRNCNSNGNSHPSRDSSASSTPTLSTPPPLPSRRTTPDDISEIISPPPSLAARHSINIGSPPRDLASSGDRKPLGSGKLLPPPTRTIAPGDKLPPARRAHSPSSDEESGPEDAYDDPRMLLPDASRASRRPPTLRTPRIHVPAYAAQAVVAGARVLVATHHHLRCFDLSRGGYDNVPLWVGDMKDMGVRDAKVTALELRAGSGGGVVWVGTKEGHLLEVDMDSGEVTASKFGAHAGAVTHIFRYGNAMLSVDDSGKVLVFEPTAASGSDVPSLTFTAPRVYRIAEKPEFVKLLGGLLWTSMRGDTNGSTSTSAPVLRIYDVFTPGSIGRTVNVHPSPAQHVGAVTSGTLLQSHAGYAYLGHEGGFISIWNLAAGPECTDVVKVSSSDVLSLEGVGTRLWAGGRTGVICAYDVMSRPWVVTNAWNAHAGLPVMRIFVDPWSIEKEEKLSVVSIGRDEQIRFWDGLLGVDWIGNELLKRERAFSSFRTINVLVVSWNVDAAKPESLTDDPANLTFLYDALTSVSTTPDIICFGFQEVIDLESRKMAAKTVLLGGKKKGEEGKLSEKVSSSYKRWHDRLVREVRALSEGYTVIHTESLVGLFTCMFVKNSQRTALKDVAITTIKRGMGGRYGNKGGIVARFVIDDSSICFINCHLAAGLHHVRQRNADVAAMLEEKSVFPSSDAVEESLAYVGGGDGSMVLDHEIVFLNGDLNYRIDQRRDAVISAIQSGDLETLHTHDQLLKEMKHNRGFRLRSFREGPLTFAPTYKYDRRSSEFDTSEKKRVPAWCDRVLWRSRDPERVKQLHYQRYEANVSDHRPVSAGFAMTVKSVRADAWARENALAQEAWLGTQVELLAGAREFYVAQALI</sequence>
<organism evidence="3 4">
    <name type="scientific">Rhizopogon vinicolor AM-OR11-026</name>
    <dbReference type="NCBI Taxonomy" id="1314800"/>
    <lineage>
        <taxon>Eukaryota</taxon>
        <taxon>Fungi</taxon>
        <taxon>Dikarya</taxon>
        <taxon>Basidiomycota</taxon>
        <taxon>Agaricomycotina</taxon>
        <taxon>Agaricomycetes</taxon>
        <taxon>Agaricomycetidae</taxon>
        <taxon>Boletales</taxon>
        <taxon>Suillineae</taxon>
        <taxon>Rhizopogonaceae</taxon>
        <taxon>Rhizopogon</taxon>
    </lineage>
</organism>
<dbReference type="InterPro" id="IPR036691">
    <property type="entry name" value="Endo/exonu/phosph_ase_sf"/>
</dbReference>
<dbReference type="PANTHER" id="PTHR11200:SF240">
    <property type="entry name" value="INOSITOL POLYPHOSPHATE 5-PHOSPHATASE C9G1.10C-RELATED"/>
    <property type="match status" value="1"/>
</dbReference>
<dbReference type="FunCoup" id="A0A1B7MT18">
    <property type="interactions" value="48"/>
</dbReference>
<dbReference type="InterPro" id="IPR015943">
    <property type="entry name" value="WD40/YVTN_repeat-like_dom_sf"/>
</dbReference>
<dbReference type="Gene3D" id="2.130.10.10">
    <property type="entry name" value="YVTN repeat-like/Quinoprotein amine dehydrogenase"/>
    <property type="match status" value="1"/>
</dbReference>
<dbReference type="SUPFAM" id="SSF50998">
    <property type="entry name" value="Quinoprotein alcohol dehydrogenase-like"/>
    <property type="match status" value="1"/>
</dbReference>